<evidence type="ECO:0000256" key="1">
    <source>
        <dbReference type="SAM" id="MobiDB-lite"/>
    </source>
</evidence>
<evidence type="ECO:0000313" key="3">
    <source>
        <dbReference type="Proteomes" id="UP000799779"/>
    </source>
</evidence>
<feature type="compositionally biased region" description="Basic and acidic residues" evidence="1">
    <location>
        <begin position="1"/>
        <end position="13"/>
    </location>
</feature>
<proteinExistence type="predicted"/>
<feature type="region of interest" description="Disordered" evidence="1">
    <location>
        <begin position="1"/>
        <end position="24"/>
    </location>
</feature>
<feature type="non-terminal residue" evidence="2">
    <location>
        <position position="152"/>
    </location>
</feature>
<dbReference type="AlphaFoldDB" id="A0A6A5WE05"/>
<sequence length="152" mass="16638">MDGCKDEHEEVSDNRYPVPTLGNPHTQIFNSLSRPSNGSNLTTPDKPQSCVCIPSIAPLPFIWSSSLSFQTACRGFPIALPEDGETLQAAIHPCTRPITNTLPALVSGEKSKYVSTACPITYRPSSMHRFDGMRALSALPAVRYRKPPPQEK</sequence>
<gene>
    <name evidence="2" type="ORF">P154DRAFT_621735</name>
</gene>
<name>A0A6A5WE05_9PLEO</name>
<accession>A0A6A5WE05</accession>
<dbReference type="EMBL" id="ML977604">
    <property type="protein sequence ID" value="KAF1998371.1"/>
    <property type="molecule type" value="Genomic_DNA"/>
</dbReference>
<reference evidence="2" key="1">
    <citation type="journal article" date="2020" name="Stud. Mycol.">
        <title>101 Dothideomycetes genomes: a test case for predicting lifestyles and emergence of pathogens.</title>
        <authorList>
            <person name="Haridas S."/>
            <person name="Albert R."/>
            <person name="Binder M."/>
            <person name="Bloem J."/>
            <person name="Labutti K."/>
            <person name="Salamov A."/>
            <person name="Andreopoulos B."/>
            <person name="Baker S."/>
            <person name="Barry K."/>
            <person name="Bills G."/>
            <person name="Bluhm B."/>
            <person name="Cannon C."/>
            <person name="Castanera R."/>
            <person name="Culley D."/>
            <person name="Daum C."/>
            <person name="Ezra D."/>
            <person name="Gonzalez J."/>
            <person name="Henrissat B."/>
            <person name="Kuo A."/>
            <person name="Liang C."/>
            <person name="Lipzen A."/>
            <person name="Lutzoni F."/>
            <person name="Magnuson J."/>
            <person name="Mondo S."/>
            <person name="Nolan M."/>
            <person name="Ohm R."/>
            <person name="Pangilinan J."/>
            <person name="Park H.-J."/>
            <person name="Ramirez L."/>
            <person name="Alfaro M."/>
            <person name="Sun H."/>
            <person name="Tritt A."/>
            <person name="Yoshinaga Y."/>
            <person name="Zwiers L.-H."/>
            <person name="Turgeon B."/>
            <person name="Goodwin S."/>
            <person name="Spatafora J."/>
            <person name="Crous P."/>
            <person name="Grigoriev I."/>
        </authorList>
    </citation>
    <scope>NUCLEOTIDE SEQUENCE</scope>
    <source>
        <strain evidence="2">CBS 123094</strain>
    </source>
</reference>
<keyword evidence="3" id="KW-1185">Reference proteome</keyword>
<organism evidence="2 3">
    <name type="scientific">Amniculicola lignicola CBS 123094</name>
    <dbReference type="NCBI Taxonomy" id="1392246"/>
    <lineage>
        <taxon>Eukaryota</taxon>
        <taxon>Fungi</taxon>
        <taxon>Dikarya</taxon>
        <taxon>Ascomycota</taxon>
        <taxon>Pezizomycotina</taxon>
        <taxon>Dothideomycetes</taxon>
        <taxon>Pleosporomycetidae</taxon>
        <taxon>Pleosporales</taxon>
        <taxon>Amniculicolaceae</taxon>
        <taxon>Amniculicola</taxon>
    </lineage>
</organism>
<evidence type="ECO:0000313" key="2">
    <source>
        <dbReference type="EMBL" id="KAF1998371.1"/>
    </source>
</evidence>
<dbReference type="Proteomes" id="UP000799779">
    <property type="component" value="Unassembled WGS sequence"/>
</dbReference>
<protein>
    <submittedName>
        <fullName evidence="2">Uncharacterized protein</fullName>
    </submittedName>
</protein>